<keyword evidence="3" id="KW-0812">Transmembrane</keyword>
<dbReference type="GO" id="GO:0033320">
    <property type="term" value="P:UDP-D-xylose biosynthetic process"/>
    <property type="evidence" value="ECO:0007669"/>
    <property type="project" value="UniProtKB-UniPathway"/>
</dbReference>
<evidence type="ECO:0000256" key="12">
    <source>
        <dbReference type="ARBA" id="ARBA00037859"/>
    </source>
</evidence>
<evidence type="ECO:0000256" key="9">
    <source>
        <dbReference type="ARBA" id="ARBA00023136"/>
    </source>
</evidence>
<sequence length="312" mass="33645">MTSRHVLVTGGAGFIGTHLCAALLNRGDRVTALDNLSAGRLTALDDLLKNDSFTFLKQDVIDPIDCGRVDAVVHMATPVGPDVVQQRPIATMHAGSIGTFNVLELAQRDDARFLLVSTSEIYGDPLVHPQSEDYRGNVSSTEPLSCYDEAKRFSEAAAFAYQRQYGLDIGIVRPFNVYGGGMYDSDRRVVPAFIRSAMAGQTLTLHGGGTQTRSLCYIDDFVGGMIAMLDSDQSGPINLGSDQEVTIRELAELVVEVVGSGDVEIVPGRAQDSLMRCPDISRARELLGWTPTVPLRAGIERTVAWARTAQAG</sequence>
<keyword evidence="9" id="KW-0472">Membrane</keyword>
<dbReference type="InterPro" id="IPR044516">
    <property type="entry name" value="UXS-like"/>
</dbReference>
<comment type="subcellular location">
    <subcellularLocation>
        <location evidence="2">Golgi apparatus membrane</location>
        <topology evidence="2">Single-pass type II membrane protein</topology>
    </subcellularLocation>
    <subcellularLocation>
        <location evidence="12">Golgi apparatus</location>
        <location evidence="12">Golgi stack membrane</location>
    </subcellularLocation>
</comment>
<dbReference type="UniPathway" id="UPA00796">
    <property type="reaction ID" value="UER00771"/>
</dbReference>
<keyword evidence="15" id="KW-1185">Reference proteome</keyword>
<evidence type="ECO:0000256" key="5">
    <source>
        <dbReference type="ARBA" id="ARBA00022968"/>
    </source>
</evidence>
<gene>
    <name evidence="14" type="ORF">FHS44_006154</name>
</gene>
<evidence type="ECO:0000256" key="2">
    <source>
        <dbReference type="ARBA" id="ARBA00004323"/>
    </source>
</evidence>
<dbReference type="GO" id="GO:0005737">
    <property type="term" value="C:cytoplasm"/>
    <property type="evidence" value="ECO:0007669"/>
    <property type="project" value="TreeGrafter"/>
</dbReference>
<keyword evidence="4" id="KW-0210">Decarboxylase</keyword>
<dbReference type="Proteomes" id="UP000552644">
    <property type="component" value="Unassembled WGS sequence"/>
</dbReference>
<evidence type="ECO:0000256" key="11">
    <source>
        <dbReference type="ARBA" id="ARBA00023239"/>
    </source>
</evidence>
<keyword evidence="6" id="KW-1133">Transmembrane helix</keyword>
<comment type="cofactor">
    <cofactor evidence="1">
        <name>NAD(+)</name>
        <dbReference type="ChEBI" id="CHEBI:57540"/>
    </cofactor>
</comment>
<evidence type="ECO:0000256" key="6">
    <source>
        <dbReference type="ARBA" id="ARBA00022989"/>
    </source>
</evidence>
<keyword evidence="10" id="KW-0325">Glycoprotein</keyword>
<evidence type="ECO:0000256" key="7">
    <source>
        <dbReference type="ARBA" id="ARBA00023027"/>
    </source>
</evidence>
<evidence type="ECO:0000259" key="13">
    <source>
        <dbReference type="Pfam" id="PF01370"/>
    </source>
</evidence>
<evidence type="ECO:0000256" key="8">
    <source>
        <dbReference type="ARBA" id="ARBA00023034"/>
    </source>
</evidence>
<reference evidence="14 15" key="1">
    <citation type="submission" date="2020-08" db="EMBL/GenBank/DDBJ databases">
        <title>Genomic Encyclopedia of Type Strains, Phase III (KMG-III): the genomes of soil and plant-associated and newly described type strains.</title>
        <authorList>
            <person name="Whitman W."/>
        </authorList>
    </citation>
    <scope>NUCLEOTIDE SEQUENCE [LARGE SCALE GENOMIC DNA]</scope>
    <source>
        <strain evidence="14 15">CECT 8840</strain>
    </source>
</reference>
<name>A0A7W7VQS2_9ACTN</name>
<dbReference type="PANTHER" id="PTHR43078">
    <property type="entry name" value="UDP-GLUCURONIC ACID DECARBOXYLASE-RELATED"/>
    <property type="match status" value="1"/>
</dbReference>
<dbReference type="InterPro" id="IPR036291">
    <property type="entry name" value="NAD(P)-bd_dom_sf"/>
</dbReference>
<dbReference type="AlphaFoldDB" id="A0A7W7VQS2"/>
<comment type="caution">
    <text evidence="14">The sequence shown here is derived from an EMBL/GenBank/DDBJ whole genome shotgun (WGS) entry which is preliminary data.</text>
</comment>
<dbReference type="GO" id="GO:0070403">
    <property type="term" value="F:NAD+ binding"/>
    <property type="evidence" value="ECO:0007669"/>
    <property type="project" value="InterPro"/>
</dbReference>
<dbReference type="GO" id="GO:0042732">
    <property type="term" value="P:D-xylose metabolic process"/>
    <property type="evidence" value="ECO:0007669"/>
    <property type="project" value="InterPro"/>
</dbReference>
<dbReference type="FunFam" id="3.40.50.720:FF:000065">
    <property type="entry name" value="UDP-glucuronic acid decarboxylase 1"/>
    <property type="match status" value="1"/>
</dbReference>
<evidence type="ECO:0000256" key="10">
    <source>
        <dbReference type="ARBA" id="ARBA00023180"/>
    </source>
</evidence>
<dbReference type="PANTHER" id="PTHR43078:SF6">
    <property type="entry name" value="UDP-GLUCURONIC ACID DECARBOXYLASE 1"/>
    <property type="match status" value="1"/>
</dbReference>
<keyword evidence="5" id="KW-0735">Signal-anchor</keyword>
<dbReference type="Pfam" id="PF01370">
    <property type="entry name" value="Epimerase"/>
    <property type="match status" value="1"/>
</dbReference>
<dbReference type="EMBL" id="JACHJP010000008">
    <property type="protein sequence ID" value="MBB4919018.1"/>
    <property type="molecule type" value="Genomic_DNA"/>
</dbReference>
<dbReference type="SUPFAM" id="SSF51735">
    <property type="entry name" value="NAD(P)-binding Rossmann-fold domains"/>
    <property type="match status" value="1"/>
</dbReference>
<keyword evidence="8" id="KW-0333">Golgi apparatus</keyword>
<keyword evidence="7" id="KW-0520">NAD</keyword>
<accession>A0A7W7VQS2</accession>
<dbReference type="Gene3D" id="3.40.50.720">
    <property type="entry name" value="NAD(P)-binding Rossmann-like Domain"/>
    <property type="match status" value="1"/>
</dbReference>
<dbReference type="InterPro" id="IPR001509">
    <property type="entry name" value="Epimerase_deHydtase"/>
</dbReference>
<keyword evidence="11" id="KW-0456">Lyase</keyword>
<dbReference type="GO" id="GO:0048040">
    <property type="term" value="F:UDP-glucuronate decarboxylase activity"/>
    <property type="evidence" value="ECO:0007669"/>
    <property type="project" value="TreeGrafter"/>
</dbReference>
<proteinExistence type="predicted"/>
<evidence type="ECO:0000313" key="15">
    <source>
        <dbReference type="Proteomes" id="UP000552644"/>
    </source>
</evidence>
<evidence type="ECO:0000256" key="4">
    <source>
        <dbReference type="ARBA" id="ARBA00022793"/>
    </source>
</evidence>
<dbReference type="RefSeq" id="WP_184720814.1">
    <property type="nucleotide sequence ID" value="NZ_JACHJP010000008.1"/>
</dbReference>
<evidence type="ECO:0000313" key="14">
    <source>
        <dbReference type="EMBL" id="MBB4919018.1"/>
    </source>
</evidence>
<evidence type="ECO:0000256" key="3">
    <source>
        <dbReference type="ARBA" id="ARBA00022692"/>
    </source>
</evidence>
<organism evidence="14 15">
    <name type="scientific">Streptosporangium saharense</name>
    <dbReference type="NCBI Taxonomy" id="1706840"/>
    <lineage>
        <taxon>Bacteria</taxon>
        <taxon>Bacillati</taxon>
        <taxon>Actinomycetota</taxon>
        <taxon>Actinomycetes</taxon>
        <taxon>Streptosporangiales</taxon>
        <taxon>Streptosporangiaceae</taxon>
        <taxon>Streptosporangium</taxon>
    </lineage>
</organism>
<feature type="domain" description="NAD-dependent epimerase/dehydratase" evidence="13">
    <location>
        <begin position="6"/>
        <end position="240"/>
    </location>
</feature>
<evidence type="ECO:0000256" key="1">
    <source>
        <dbReference type="ARBA" id="ARBA00001911"/>
    </source>
</evidence>
<protein>
    <submittedName>
        <fullName evidence="14">Nucleoside-diphosphate-sugar epimerase</fullName>
    </submittedName>
</protein>